<keyword evidence="2" id="KW-1185">Reference proteome</keyword>
<gene>
    <name evidence="1" type="ORF">BB560_002230</name>
</gene>
<comment type="caution">
    <text evidence="1">The sequence shown here is derived from an EMBL/GenBank/DDBJ whole genome shotgun (WGS) entry which is preliminary data.</text>
</comment>
<evidence type="ECO:0000313" key="2">
    <source>
        <dbReference type="Proteomes" id="UP000245609"/>
    </source>
</evidence>
<reference evidence="1 2" key="1">
    <citation type="journal article" date="2018" name="MBio">
        <title>Comparative Genomics Reveals the Core Gene Toolbox for the Fungus-Insect Symbiosis.</title>
        <authorList>
            <person name="Wang Y."/>
            <person name="Stata M."/>
            <person name="Wang W."/>
            <person name="Stajich J.E."/>
            <person name="White M.M."/>
            <person name="Moncalvo J.M."/>
        </authorList>
    </citation>
    <scope>NUCLEOTIDE SEQUENCE [LARGE SCALE GENOMIC DNA]</scope>
    <source>
        <strain evidence="1 2">SC-DP-2</strain>
    </source>
</reference>
<dbReference type="AlphaFoldDB" id="A0A2T9ZFG3"/>
<dbReference type="EMBL" id="MBFS01000250">
    <property type="protein sequence ID" value="PVV03305.1"/>
    <property type="molecule type" value="Genomic_DNA"/>
</dbReference>
<organism evidence="1 2">
    <name type="scientific">Smittium megazygosporum</name>
    <dbReference type="NCBI Taxonomy" id="133381"/>
    <lineage>
        <taxon>Eukaryota</taxon>
        <taxon>Fungi</taxon>
        <taxon>Fungi incertae sedis</taxon>
        <taxon>Zoopagomycota</taxon>
        <taxon>Kickxellomycotina</taxon>
        <taxon>Harpellomycetes</taxon>
        <taxon>Harpellales</taxon>
        <taxon>Legeriomycetaceae</taxon>
        <taxon>Smittium</taxon>
    </lineage>
</organism>
<protein>
    <submittedName>
        <fullName evidence="1">Uncharacterized protein</fullName>
    </submittedName>
</protein>
<accession>A0A2T9ZFG3</accession>
<name>A0A2T9ZFG3_9FUNG</name>
<evidence type="ECO:0000313" key="1">
    <source>
        <dbReference type="EMBL" id="PVV03305.1"/>
    </source>
</evidence>
<sequence>MDMLKDAYIGKYIQRNYCRKINLSEELIVSEKNFPMFHKGQYEKFVTIEDIVSRVQSLRPSIQYLKLECMAIENHFLKIFSSGLRSFCS</sequence>
<dbReference type="Proteomes" id="UP000245609">
    <property type="component" value="Unassembled WGS sequence"/>
</dbReference>
<proteinExistence type="predicted"/>